<name>A0A0G0PPT7_9BACT</name>
<organism evidence="3 4">
    <name type="scientific">Candidatus Woesebacteria bacterium GW2011_GWB1_39_10</name>
    <dbReference type="NCBI Taxonomy" id="1618572"/>
    <lineage>
        <taxon>Bacteria</taxon>
        <taxon>Candidatus Woeseibacteriota</taxon>
    </lineage>
</organism>
<accession>A0A0G0PPT7</accession>
<dbReference type="InterPro" id="IPR036265">
    <property type="entry name" value="HIT-like_sf"/>
</dbReference>
<evidence type="ECO:0000313" key="4">
    <source>
        <dbReference type="Proteomes" id="UP000034774"/>
    </source>
</evidence>
<protein>
    <recommendedName>
        <fullName evidence="2">HIT domain-containing protein</fullName>
    </recommendedName>
</protein>
<dbReference type="InterPro" id="IPR011146">
    <property type="entry name" value="HIT-like"/>
</dbReference>
<dbReference type="InterPro" id="IPR001310">
    <property type="entry name" value="Histidine_triad_HIT"/>
</dbReference>
<dbReference type="Pfam" id="PF01230">
    <property type="entry name" value="HIT"/>
    <property type="match status" value="1"/>
</dbReference>
<gene>
    <name evidence="3" type="ORF">UT17_C0010G0005</name>
</gene>
<evidence type="ECO:0000256" key="1">
    <source>
        <dbReference type="PIRSR" id="PIRSR601310-1"/>
    </source>
</evidence>
<sequence length="230" mass="26357">MTHEIFKKTLFRLARSNASGLFIGFAFENMSNLIPVKKVSDDDKVIVFYHPVKHWEQHLLIVPKKSIRRFLSLNLDDSESRELLLSIYKTATETATKQGMHKYTILVNGGEYQDVPQVHFHLASGKDKTGKVLGQEKYKGLDENGVIFESKYIYVQEERGPDGKISIVFSPKEQIAPIGDLNFDDEKVRLVLTDLMRTSQQIIRRLNPKGYTLLTNQGVGKKLSFHLLYE</sequence>
<evidence type="ECO:0000259" key="2">
    <source>
        <dbReference type="Pfam" id="PF01230"/>
    </source>
</evidence>
<dbReference type="STRING" id="1618572.UT17_C0010G0005"/>
<comment type="caution">
    <text evidence="3">The sequence shown here is derived from an EMBL/GenBank/DDBJ whole genome shotgun (WGS) entry which is preliminary data.</text>
</comment>
<evidence type="ECO:0000313" key="3">
    <source>
        <dbReference type="EMBL" id="KKQ91371.1"/>
    </source>
</evidence>
<dbReference type="PANTHER" id="PTHR23089">
    <property type="entry name" value="HISTIDINE TRIAD HIT PROTEIN"/>
    <property type="match status" value="1"/>
</dbReference>
<dbReference type="SUPFAM" id="SSF54197">
    <property type="entry name" value="HIT-like"/>
    <property type="match status" value="1"/>
</dbReference>
<feature type="active site" description="Tele-AMP-histidine intermediate" evidence="1">
    <location>
        <position position="119"/>
    </location>
</feature>
<dbReference type="GO" id="GO:0003824">
    <property type="term" value="F:catalytic activity"/>
    <property type="evidence" value="ECO:0007669"/>
    <property type="project" value="InterPro"/>
</dbReference>
<dbReference type="EMBL" id="LBVU01000010">
    <property type="protein sequence ID" value="KKQ91371.1"/>
    <property type="molecule type" value="Genomic_DNA"/>
</dbReference>
<proteinExistence type="predicted"/>
<dbReference type="AlphaFoldDB" id="A0A0G0PPT7"/>
<dbReference type="Proteomes" id="UP000034774">
    <property type="component" value="Unassembled WGS sequence"/>
</dbReference>
<feature type="domain" description="HIT" evidence="2">
    <location>
        <begin position="34"/>
        <end position="126"/>
    </location>
</feature>
<dbReference type="Gene3D" id="3.30.428.10">
    <property type="entry name" value="HIT-like"/>
    <property type="match status" value="2"/>
</dbReference>
<reference evidence="3 4" key="1">
    <citation type="journal article" date="2015" name="Nature">
        <title>rRNA introns, odd ribosomes, and small enigmatic genomes across a large radiation of phyla.</title>
        <authorList>
            <person name="Brown C.T."/>
            <person name="Hug L.A."/>
            <person name="Thomas B.C."/>
            <person name="Sharon I."/>
            <person name="Castelle C.J."/>
            <person name="Singh A."/>
            <person name="Wilkins M.J."/>
            <person name="Williams K.H."/>
            <person name="Banfield J.F."/>
        </authorList>
    </citation>
    <scope>NUCLEOTIDE SEQUENCE [LARGE SCALE GENOMIC DNA]</scope>
</reference>